<dbReference type="HOGENOM" id="CLU_1937906_0_0_1"/>
<proteinExistence type="predicted"/>
<dbReference type="Proteomes" id="UP000016930">
    <property type="component" value="Unassembled WGS sequence"/>
</dbReference>
<evidence type="ECO:0000313" key="2">
    <source>
        <dbReference type="EMBL" id="EMD35450.1"/>
    </source>
</evidence>
<gene>
    <name evidence="2" type="ORF">CERSUDRAFT_96566</name>
</gene>
<dbReference type="EMBL" id="KB445800">
    <property type="protein sequence ID" value="EMD35450.1"/>
    <property type="molecule type" value="Genomic_DNA"/>
</dbReference>
<accession>M2QTQ8</accession>
<organism evidence="2 3">
    <name type="scientific">Ceriporiopsis subvermispora (strain B)</name>
    <name type="common">White-rot fungus</name>
    <name type="synonym">Gelatoporia subvermispora</name>
    <dbReference type="NCBI Taxonomy" id="914234"/>
    <lineage>
        <taxon>Eukaryota</taxon>
        <taxon>Fungi</taxon>
        <taxon>Dikarya</taxon>
        <taxon>Basidiomycota</taxon>
        <taxon>Agaricomycotina</taxon>
        <taxon>Agaricomycetes</taxon>
        <taxon>Polyporales</taxon>
        <taxon>Gelatoporiaceae</taxon>
        <taxon>Gelatoporia</taxon>
    </lineage>
</organism>
<evidence type="ECO:0000256" key="1">
    <source>
        <dbReference type="SAM" id="SignalP"/>
    </source>
</evidence>
<feature type="chain" id="PRO_5004023946" description="FBD domain-containing protein" evidence="1">
    <location>
        <begin position="28"/>
        <end position="130"/>
    </location>
</feature>
<dbReference type="AlphaFoldDB" id="M2QTQ8"/>
<protein>
    <recommendedName>
        <fullName evidence="4">FBD domain-containing protein</fullName>
    </recommendedName>
</protein>
<reference evidence="2 3" key="1">
    <citation type="journal article" date="2012" name="Proc. Natl. Acad. Sci. U.S.A.">
        <title>Comparative genomics of Ceriporiopsis subvermispora and Phanerochaete chrysosporium provide insight into selective ligninolysis.</title>
        <authorList>
            <person name="Fernandez-Fueyo E."/>
            <person name="Ruiz-Duenas F.J."/>
            <person name="Ferreira P."/>
            <person name="Floudas D."/>
            <person name="Hibbett D.S."/>
            <person name="Canessa P."/>
            <person name="Larrondo L.F."/>
            <person name="James T.Y."/>
            <person name="Seelenfreund D."/>
            <person name="Lobos S."/>
            <person name="Polanco R."/>
            <person name="Tello M."/>
            <person name="Honda Y."/>
            <person name="Watanabe T."/>
            <person name="Watanabe T."/>
            <person name="Ryu J.S."/>
            <person name="Kubicek C.P."/>
            <person name="Schmoll M."/>
            <person name="Gaskell J."/>
            <person name="Hammel K.E."/>
            <person name="St John F.J."/>
            <person name="Vanden Wymelenberg A."/>
            <person name="Sabat G."/>
            <person name="Splinter BonDurant S."/>
            <person name="Syed K."/>
            <person name="Yadav J.S."/>
            <person name="Doddapaneni H."/>
            <person name="Subramanian V."/>
            <person name="Lavin J.L."/>
            <person name="Oguiza J.A."/>
            <person name="Perez G."/>
            <person name="Pisabarro A.G."/>
            <person name="Ramirez L."/>
            <person name="Santoyo F."/>
            <person name="Master E."/>
            <person name="Coutinho P.M."/>
            <person name="Henrissat B."/>
            <person name="Lombard V."/>
            <person name="Magnuson J.K."/>
            <person name="Kuees U."/>
            <person name="Hori C."/>
            <person name="Igarashi K."/>
            <person name="Samejima M."/>
            <person name="Held B.W."/>
            <person name="Barry K.W."/>
            <person name="LaButti K.M."/>
            <person name="Lapidus A."/>
            <person name="Lindquist E.A."/>
            <person name="Lucas S.M."/>
            <person name="Riley R."/>
            <person name="Salamov A.A."/>
            <person name="Hoffmeister D."/>
            <person name="Schwenk D."/>
            <person name="Hadar Y."/>
            <person name="Yarden O."/>
            <person name="de Vries R.P."/>
            <person name="Wiebenga A."/>
            <person name="Stenlid J."/>
            <person name="Eastwood D."/>
            <person name="Grigoriev I.V."/>
            <person name="Berka R.M."/>
            <person name="Blanchette R.A."/>
            <person name="Kersten P."/>
            <person name="Martinez A.T."/>
            <person name="Vicuna R."/>
            <person name="Cullen D."/>
        </authorList>
    </citation>
    <scope>NUCLEOTIDE SEQUENCE [LARGE SCALE GENOMIC DNA]</scope>
    <source>
        <strain evidence="2 3">B</strain>
    </source>
</reference>
<evidence type="ECO:0000313" key="3">
    <source>
        <dbReference type="Proteomes" id="UP000016930"/>
    </source>
</evidence>
<keyword evidence="3" id="KW-1185">Reference proteome</keyword>
<evidence type="ECO:0008006" key="4">
    <source>
        <dbReference type="Google" id="ProtNLM"/>
    </source>
</evidence>
<name>M2QTQ8_CERS8</name>
<feature type="signal peptide" evidence="1">
    <location>
        <begin position="1"/>
        <end position="27"/>
    </location>
</feature>
<sequence length="130" mass="14532">MGEAWPLLTKMVLILGLRAYPSTKALAEFLSRCPVLEHLELEGLAVSPAEDVTIAPIFPHHLRFLALRELFGDSEILAHFLDEVFFDPIVCKMQIFFQGDEEELEQLSALNAVVTRMEAPRGAKQASKPV</sequence>
<keyword evidence="1" id="KW-0732">Signal</keyword>